<name>A0A2D0MYH2_FLAN2</name>
<dbReference type="RefSeq" id="WP_099155668.1">
    <property type="nucleotide sequence ID" value="NZ_PDUD01000069.1"/>
</dbReference>
<evidence type="ECO:0000313" key="2">
    <source>
        <dbReference type="Proteomes" id="UP000223913"/>
    </source>
</evidence>
<dbReference type="SUPFAM" id="SSF47598">
    <property type="entry name" value="Ribbon-helix-helix"/>
    <property type="match status" value="1"/>
</dbReference>
<dbReference type="Proteomes" id="UP000223913">
    <property type="component" value="Unassembled WGS sequence"/>
</dbReference>
<sequence>MIIGKTFFKRDAFLHARVPEEIKQAFQALAKSKGKTASEYVLELVLNELEREEVNLQSSVGDKQNLKNHEK</sequence>
<dbReference type="EMBL" id="PDUD01000069">
    <property type="protein sequence ID" value="PHN00929.1"/>
    <property type="molecule type" value="Genomic_DNA"/>
</dbReference>
<evidence type="ECO:0000313" key="1">
    <source>
        <dbReference type="EMBL" id="PHN00929.1"/>
    </source>
</evidence>
<keyword evidence="2" id="KW-1185">Reference proteome</keyword>
<reference evidence="1 2" key="1">
    <citation type="submission" date="2017-10" db="EMBL/GenBank/DDBJ databases">
        <title>The draft genome sequence of Lewinella nigricans NBRC 102662.</title>
        <authorList>
            <person name="Wang K."/>
        </authorList>
    </citation>
    <scope>NUCLEOTIDE SEQUENCE [LARGE SCALE GENOMIC DNA]</scope>
    <source>
        <strain evidence="1 2">NBRC 102662</strain>
    </source>
</reference>
<dbReference type="GO" id="GO:0006355">
    <property type="term" value="P:regulation of DNA-templated transcription"/>
    <property type="evidence" value="ECO:0007669"/>
    <property type="project" value="InterPro"/>
</dbReference>
<proteinExistence type="predicted"/>
<accession>A0A2D0MYH2</accession>
<comment type="caution">
    <text evidence="1">The sequence shown here is derived from an EMBL/GenBank/DDBJ whole genome shotgun (WGS) entry which is preliminary data.</text>
</comment>
<gene>
    <name evidence="1" type="ORF">CRP01_39735</name>
</gene>
<dbReference type="InterPro" id="IPR010985">
    <property type="entry name" value="Ribbon_hlx_hlx"/>
</dbReference>
<dbReference type="AlphaFoldDB" id="A0A2D0MYH2"/>
<organism evidence="1 2">
    <name type="scientific">Flavilitoribacter nigricans (strain ATCC 23147 / DSM 23189 / NBRC 102662 / NCIMB 1420 / SS-2)</name>
    <name type="common">Lewinella nigricans</name>
    <dbReference type="NCBI Taxonomy" id="1122177"/>
    <lineage>
        <taxon>Bacteria</taxon>
        <taxon>Pseudomonadati</taxon>
        <taxon>Bacteroidota</taxon>
        <taxon>Saprospiria</taxon>
        <taxon>Saprospirales</taxon>
        <taxon>Lewinellaceae</taxon>
        <taxon>Flavilitoribacter</taxon>
    </lineage>
</organism>
<protein>
    <submittedName>
        <fullName evidence="1">Uncharacterized protein</fullName>
    </submittedName>
</protein>